<keyword evidence="1" id="KW-1133">Transmembrane helix</keyword>
<evidence type="ECO:0000256" key="1">
    <source>
        <dbReference type="SAM" id="Phobius"/>
    </source>
</evidence>
<dbReference type="AlphaFoldDB" id="A0A1C4W9D0"/>
<dbReference type="RefSeq" id="WP_013286524.1">
    <property type="nucleotide sequence ID" value="NZ_FMCV01000004.1"/>
</dbReference>
<organism evidence="2 3">
    <name type="scientific">Micromonospora marina</name>
    <dbReference type="NCBI Taxonomy" id="307120"/>
    <lineage>
        <taxon>Bacteria</taxon>
        <taxon>Bacillati</taxon>
        <taxon>Actinomycetota</taxon>
        <taxon>Actinomycetes</taxon>
        <taxon>Micromonosporales</taxon>
        <taxon>Micromonosporaceae</taxon>
        <taxon>Micromonospora</taxon>
    </lineage>
</organism>
<feature type="transmembrane region" description="Helical" evidence="1">
    <location>
        <begin position="103"/>
        <end position="126"/>
    </location>
</feature>
<feature type="transmembrane region" description="Helical" evidence="1">
    <location>
        <begin position="14"/>
        <end position="34"/>
    </location>
</feature>
<dbReference type="EMBL" id="FMCV01000004">
    <property type="protein sequence ID" value="SCE92815.1"/>
    <property type="molecule type" value="Genomic_DNA"/>
</dbReference>
<proteinExistence type="predicted"/>
<accession>A0A1C4W9D0</accession>
<name>A0A1C4W9D0_9ACTN</name>
<protein>
    <submittedName>
        <fullName evidence="2">Uncharacterized protein</fullName>
    </submittedName>
</protein>
<keyword evidence="1" id="KW-0812">Transmembrane</keyword>
<evidence type="ECO:0000313" key="2">
    <source>
        <dbReference type="EMBL" id="SCE92815.1"/>
    </source>
</evidence>
<reference evidence="3" key="1">
    <citation type="submission" date="2016-06" db="EMBL/GenBank/DDBJ databases">
        <authorList>
            <person name="Varghese N."/>
        </authorList>
    </citation>
    <scope>NUCLEOTIDE SEQUENCE [LARGE SCALE GENOMIC DNA]</scope>
    <source>
        <strain evidence="3">DSM 45555</strain>
    </source>
</reference>
<evidence type="ECO:0000313" key="3">
    <source>
        <dbReference type="Proteomes" id="UP000198551"/>
    </source>
</evidence>
<dbReference type="Proteomes" id="UP000198551">
    <property type="component" value="Unassembled WGS sequence"/>
</dbReference>
<keyword evidence="1" id="KW-0472">Membrane</keyword>
<gene>
    <name evidence="2" type="ORF">GA0070215_104327</name>
</gene>
<keyword evidence="3" id="KW-1185">Reference proteome</keyword>
<feature type="transmembrane region" description="Helical" evidence="1">
    <location>
        <begin position="54"/>
        <end position="82"/>
    </location>
</feature>
<sequence>MARTENAAGGRREAGIWLVAGRVGVALGVVNGIVQVVRTVVAGRVGIRGVLTDGWVLGSAALTGGFALVFGAVMVLYARFWFRSSPFDDFRPDRQAVRRRIDRGGWSLAGLGAVILAATGAAWLTLR</sequence>